<dbReference type="SUPFAM" id="SSF53335">
    <property type="entry name" value="S-adenosyl-L-methionine-dependent methyltransferases"/>
    <property type="match status" value="1"/>
</dbReference>
<dbReference type="InterPro" id="IPR013216">
    <property type="entry name" value="Methyltransf_11"/>
</dbReference>
<dbReference type="PANTHER" id="PTHR44942:SF4">
    <property type="entry name" value="METHYLTRANSFERASE TYPE 11 DOMAIN-CONTAINING PROTEIN"/>
    <property type="match status" value="1"/>
</dbReference>
<dbReference type="VEuPathDB" id="FungiDB:RhiirFUN_020549"/>
<comment type="caution">
    <text evidence="5">The sequence shown here is derived from an EMBL/GenBank/DDBJ whole genome shotgun (WGS) entry which is preliminary data.</text>
</comment>
<name>A0A915ZL28_9GLOM</name>
<dbReference type="InterPro" id="IPR029063">
    <property type="entry name" value="SAM-dependent_MTases_sf"/>
</dbReference>
<feature type="domain" description="Methyltransferase type 11" evidence="4">
    <location>
        <begin position="64"/>
        <end position="154"/>
    </location>
</feature>
<evidence type="ECO:0000256" key="2">
    <source>
        <dbReference type="ARBA" id="ARBA00022603"/>
    </source>
</evidence>
<dbReference type="GO" id="GO:0008757">
    <property type="term" value="F:S-adenosylmethionine-dependent methyltransferase activity"/>
    <property type="evidence" value="ECO:0007669"/>
    <property type="project" value="InterPro"/>
</dbReference>
<comment type="similarity">
    <text evidence="1">Belongs to the methyltransferase superfamily.</text>
</comment>
<sequence>MIKFFQFSKSIGQSFGCKSKMTTFAHTDFNSSAYSAYRPTYGKELYEKIYSFHRSHNGRFDNALDVATGTGQVAIELSKSFKQVYAIDVSSTMLQNAIKNPDITYSISSAEDLSQFSSNSIDLVTAAQSAHWFNITEFFKESFRVLKPQGTLAIWAYGQNILRDYPDFKHLTKKFVEDEFRTYWSKELDTIGNFYRDFKFPEEMFQTVKWEIYDGEETPDAEPLFITEWTIPRLVKYFKTWSFYKNYLTANPNSPDPIDKHIADLTQLFGWKDNEVLQIHWQSVLILAEKRS</sequence>
<reference evidence="5" key="1">
    <citation type="submission" date="2020-05" db="EMBL/GenBank/DDBJ databases">
        <authorList>
            <person name="Rincon C."/>
            <person name="Sanders R I."/>
            <person name="Robbins C."/>
            <person name="Chaturvedi A."/>
        </authorList>
    </citation>
    <scope>NUCLEOTIDE SEQUENCE</scope>
    <source>
        <strain evidence="5">CHB12</strain>
    </source>
</reference>
<dbReference type="InterPro" id="IPR051052">
    <property type="entry name" value="Diverse_substrate_MTase"/>
</dbReference>
<evidence type="ECO:0000313" key="5">
    <source>
        <dbReference type="EMBL" id="CAB5381784.1"/>
    </source>
</evidence>
<dbReference type="CDD" id="cd02440">
    <property type="entry name" value="AdoMet_MTases"/>
    <property type="match status" value="1"/>
</dbReference>
<evidence type="ECO:0000256" key="1">
    <source>
        <dbReference type="ARBA" id="ARBA00008361"/>
    </source>
</evidence>
<protein>
    <recommendedName>
        <fullName evidence="4">Methyltransferase type 11 domain-containing protein</fullName>
    </recommendedName>
</protein>
<evidence type="ECO:0000259" key="4">
    <source>
        <dbReference type="Pfam" id="PF08241"/>
    </source>
</evidence>
<proteinExistence type="inferred from homology"/>
<gene>
    <name evidence="5" type="ORF">CHRIB12_LOCUS17672</name>
</gene>
<dbReference type="AlphaFoldDB" id="A0A915ZL28"/>
<keyword evidence="3" id="KW-0808">Transferase</keyword>
<dbReference type="Gene3D" id="3.40.50.150">
    <property type="entry name" value="Vaccinia Virus protein VP39"/>
    <property type="match status" value="1"/>
</dbReference>
<organism evidence="5 6">
    <name type="scientific">Rhizophagus irregularis</name>
    <dbReference type="NCBI Taxonomy" id="588596"/>
    <lineage>
        <taxon>Eukaryota</taxon>
        <taxon>Fungi</taxon>
        <taxon>Fungi incertae sedis</taxon>
        <taxon>Mucoromycota</taxon>
        <taxon>Glomeromycotina</taxon>
        <taxon>Glomeromycetes</taxon>
        <taxon>Glomerales</taxon>
        <taxon>Glomeraceae</taxon>
        <taxon>Rhizophagus</taxon>
    </lineage>
</organism>
<dbReference type="Proteomes" id="UP000684084">
    <property type="component" value="Unassembled WGS sequence"/>
</dbReference>
<accession>A0A915ZL28</accession>
<dbReference type="SMR" id="A0A915ZL28"/>
<dbReference type="PANTHER" id="PTHR44942">
    <property type="entry name" value="METHYLTRANSF_11 DOMAIN-CONTAINING PROTEIN"/>
    <property type="match status" value="1"/>
</dbReference>
<evidence type="ECO:0000256" key="3">
    <source>
        <dbReference type="ARBA" id="ARBA00022679"/>
    </source>
</evidence>
<evidence type="ECO:0000313" key="6">
    <source>
        <dbReference type="Proteomes" id="UP000684084"/>
    </source>
</evidence>
<dbReference type="EMBL" id="CAGKOT010000045">
    <property type="protein sequence ID" value="CAB5381784.1"/>
    <property type="molecule type" value="Genomic_DNA"/>
</dbReference>
<dbReference type="GO" id="GO:0032259">
    <property type="term" value="P:methylation"/>
    <property type="evidence" value="ECO:0007669"/>
    <property type="project" value="UniProtKB-KW"/>
</dbReference>
<dbReference type="OrthoDB" id="10027013at2759"/>
<keyword evidence="2" id="KW-0489">Methyltransferase</keyword>
<dbReference type="Pfam" id="PF08241">
    <property type="entry name" value="Methyltransf_11"/>
    <property type="match status" value="1"/>
</dbReference>